<dbReference type="EMBL" id="CP022355">
    <property type="protein sequence ID" value="ASK77762.1"/>
    <property type="molecule type" value="Genomic_DNA"/>
</dbReference>
<dbReference type="PANTHER" id="PTHR43976">
    <property type="entry name" value="SHORT CHAIN DEHYDROGENASE"/>
    <property type="match status" value="1"/>
</dbReference>
<dbReference type="SUPFAM" id="SSF51735">
    <property type="entry name" value="NAD(P)-binding Rossmann-fold domains"/>
    <property type="match status" value="1"/>
</dbReference>
<dbReference type="PROSITE" id="PS00061">
    <property type="entry name" value="ADH_SHORT"/>
    <property type="match status" value="1"/>
</dbReference>
<evidence type="ECO:0000256" key="2">
    <source>
        <dbReference type="ARBA" id="ARBA00023002"/>
    </source>
</evidence>
<dbReference type="PANTHER" id="PTHR43976:SF16">
    <property type="entry name" value="SHORT-CHAIN DEHYDROGENASE_REDUCTASE FAMILY PROTEIN"/>
    <property type="match status" value="1"/>
</dbReference>
<accession>A0A220VC61</accession>
<protein>
    <submittedName>
        <fullName evidence="3">Short-chain dehydrogenase</fullName>
    </submittedName>
</protein>
<dbReference type="Proteomes" id="UP000242175">
    <property type="component" value="Chromosome large"/>
</dbReference>
<dbReference type="KEGG" id="pmai:CF386_01000"/>
<name>A0A220VC61_9GAMM</name>
<gene>
    <name evidence="3" type="ORF">CF386_01000</name>
</gene>
<sequence length="276" mass="31880">MKKNIIITGCSSGIGKMAAILLHKKNFNVIASYRSKTDVIDLEQQGIKCLHLDMRDTKSINGFYEKACEYFNHQIDCIFHNAAYGQVGAIEDLPIEALQEQFQVNFFAIHQLTLLILKNMRKYNSGRIVINSSVLGFVALKYRGAYVASKFALEGWADTLRLELSKTNIDVSIIEPGPISSKFRENALLYFYKYIKNFKNSNYFEDYQIQIERLESNKSSNKYTLPPEKVVDALLHALESKDPKIRYLITKPTKYIRILKRVLSDRKLDRLLKNYN</sequence>
<proteinExistence type="inferred from homology"/>
<dbReference type="AlphaFoldDB" id="A0A220VC61"/>
<dbReference type="CDD" id="cd05374">
    <property type="entry name" value="17beta-HSD-like_SDR_c"/>
    <property type="match status" value="1"/>
</dbReference>
<dbReference type="InterPro" id="IPR002347">
    <property type="entry name" value="SDR_fam"/>
</dbReference>
<evidence type="ECO:0000256" key="1">
    <source>
        <dbReference type="ARBA" id="ARBA00006484"/>
    </source>
</evidence>
<reference evidence="3 4" key="1">
    <citation type="journal article" date="2016" name="Int. J. Syst. Evol. Microbiol.">
        <title>Paraphotobacterium marinum gen. nov., sp. nov., a member of the family Vibrionaceae, isolated from surface seawater.</title>
        <authorList>
            <person name="Huang Z."/>
            <person name="Dong C."/>
            <person name="Shao Z."/>
        </authorList>
    </citation>
    <scope>NUCLEOTIDE SEQUENCE [LARGE SCALE GENOMIC DNA]</scope>
    <source>
        <strain evidence="3 4">NSCS20N07D</strain>
    </source>
</reference>
<dbReference type="Gene3D" id="3.40.50.720">
    <property type="entry name" value="NAD(P)-binding Rossmann-like Domain"/>
    <property type="match status" value="1"/>
</dbReference>
<keyword evidence="2" id="KW-0560">Oxidoreductase</keyword>
<comment type="similarity">
    <text evidence="1">Belongs to the short-chain dehydrogenases/reductases (SDR) family.</text>
</comment>
<dbReference type="PRINTS" id="PR00081">
    <property type="entry name" value="GDHRDH"/>
</dbReference>
<evidence type="ECO:0000313" key="4">
    <source>
        <dbReference type="Proteomes" id="UP000242175"/>
    </source>
</evidence>
<evidence type="ECO:0000313" key="3">
    <source>
        <dbReference type="EMBL" id="ASK77762.1"/>
    </source>
</evidence>
<dbReference type="InterPro" id="IPR020904">
    <property type="entry name" value="Sc_DH/Rdtase_CS"/>
</dbReference>
<dbReference type="RefSeq" id="WP_089072672.1">
    <property type="nucleotide sequence ID" value="NZ_CBCSAM010000007.1"/>
</dbReference>
<organism evidence="3 4">
    <name type="scientific">Paraphotobacterium marinum</name>
    <dbReference type="NCBI Taxonomy" id="1755811"/>
    <lineage>
        <taxon>Bacteria</taxon>
        <taxon>Pseudomonadati</taxon>
        <taxon>Pseudomonadota</taxon>
        <taxon>Gammaproteobacteria</taxon>
        <taxon>Vibrionales</taxon>
        <taxon>Vibrionaceae</taxon>
        <taxon>Paraphotobacterium</taxon>
    </lineage>
</organism>
<dbReference type="OrthoDB" id="9775296at2"/>
<dbReference type="Pfam" id="PF00106">
    <property type="entry name" value="adh_short"/>
    <property type="match status" value="1"/>
</dbReference>
<dbReference type="GO" id="GO:0016491">
    <property type="term" value="F:oxidoreductase activity"/>
    <property type="evidence" value="ECO:0007669"/>
    <property type="project" value="UniProtKB-KW"/>
</dbReference>
<dbReference type="InterPro" id="IPR036291">
    <property type="entry name" value="NAD(P)-bd_dom_sf"/>
</dbReference>
<dbReference type="InterPro" id="IPR051911">
    <property type="entry name" value="SDR_oxidoreductase"/>
</dbReference>
<keyword evidence="4" id="KW-1185">Reference proteome</keyword>